<feature type="coiled-coil region" evidence="13">
    <location>
        <begin position="59"/>
        <end position="93"/>
    </location>
</feature>
<keyword evidence="14" id="KW-0150">Chloroplast</keyword>
<evidence type="ECO:0000256" key="2">
    <source>
        <dbReference type="ARBA" id="ARBA00022448"/>
    </source>
</evidence>
<keyword evidence="13" id="KW-0175">Coiled coil</keyword>
<dbReference type="RefSeq" id="YP_009510840.1">
    <property type="nucleotide sequence ID" value="NC_039141.1"/>
</dbReference>
<dbReference type="PANTHER" id="PTHR34264">
    <property type="entry name" value="ATP SYNTHASE SUBUNIT B, CHLOROPLASTIC"/>
    <property type="match status" value="1"/>
</dbReference>
<evidence type="ECO:0000256" key="12">
    <source>
        <dbReference type="RuleBase" id="RU003848"/>
    </source>
</evidence>
<evidence type="ECO:0000256" key="10">
    <source>
        <dbReference type="ARBA" id="ARBA00025198"/>
    </source>
</evidence>
<keyword evidence="4 11" id="KW-0812">Transmembrane</keyword>
<keyword evidence="6 11" id="KW-1133">Transmembrane helix</keyword>
<evidence type="ECO:0000256" key="5">
    <source>
        <dbReference type="ARBA" id="ARBA00022781"/>
    </source>
</evidence>
<dbReference type="HAMAP" id="MF_01398">
    <property type="entry name" value="ATP_synth_b_bprime"/>
    <property type="match status" value="1"/>
</dbReference>
<dbReference type="Pfam" id="PF00430">
    <property type="entry name" value="ATP-synt_B"/>
    <property type="match status" value="1"/>
</dbReference>
<comment type="function">
    <text evidence="11">Component of the F(0) channel, it forms part of the peripheral stalk, linking F(1) to F(0).</text>
</comment>
<sequence length="183" mass="20550">MESFMQLFNIIANFDANVHSGISFNTDFLEANVINILLLLSGLIYVLKEFLGSILVTRQEKVLLAIQESEERLQQANLRLVESEKQLAQTQVVIAQIIKEAELTAQKVRQSILDQGKMDIDKLIYASKLSIATAEIQIKQQIQCQITSLAIKRVTIQLQNQINPALQAKIIDNNIAQLGGIYE</sequence>
<comment type="function">
    <text evidence="10 11">F(1)F(0) ATP synthase produces ATP from ADP in the presence of a proton or sodium gradient. F-type ATPases consist of two structural domains, F(1) containing the extramembraneous catalytic core and F(0) containing the membrane proton channel, linked together by a central stalk and a peripheral stalk. During catalysis, ATP synthesis in the catalytic domain of F(1) is coupled via a rotary mechanism of the central stalk subunits to proton translocation.</text>
</comment>
<keyword evidence="11" id="KW-0793">Thylakoid</keyword>
<keyword evidence="14" id="KW-0934">Plastid</keyword>
<proteinExistence type="inferred from homology"/>
<comment type="subunit">
    <text evidence="11">F-type ATPases have 2 components, F(1) - the catalytic core - and F(0) - the membrane proton channel. F(1) has five subunits: alpha(3), beta(3), gamma(1), delta(1), epsilon(1). F(0) has four main subunits: a(1), b(1), b'(1) and c(10-14). The alpha and beta chains form an alternating ring which encloses part of the gamma chain. F(1) is attached to F(0) by a central stalk formed by the gamma and epsilon chains, while a peripheral stalk is formed by the delta, b and b' chains.</text>
</comment>
<keyword evidence="7 11" id="KW-0406">Ion transport</keyword>
<accession>A0A345U7S7</accession>
<dbReference type="GeneID" id="37623257"/>
<dbReference type="GO" id="GO:0045259">
    <property type="term" value="C:proton-transporting ATP synthase complex"/>
    <property type="evidence" value="ECO:0007669"/>
    <property type="project" value="UniProtKB-KW"/>
</dbReference>
<evidence type="ECO:0000313" key="14">
    <source>
        <dbReference type="EMBL" id="AXI96513.1"/>
    </source>
</evidence>
<evidence type="ECO:0000256" key="4">
    <source>
        <dbReference type="ARBA" id="ARBA00022692"/>
    </source>
</evidence>
<evidence type="ECO:0000256" key="8">
    <source>
        <dbReference type="ARBA" id="ARBA00023136"/>
    </source>
</evidence>
<keyword evidence="9 11" id="KW-0066">ATP synthesis</keyword>
<comment type="similarity">
    <text evidence="11 12">Belongs to the ATPase B chain family.</text>
</comment>
<evidence type="ECO:0000256" key="13">
    <source>
        <dbReference type="SAM" id="Coils"/>
    </source>
</evidence>
<dbReference type="GO" id="GO:0009535">
    <property type="term" value="C:chloroplast thylakoid membrane"/>
    <property type="evidence" value="ECO:0007669"/>
    <property type="project" value="UniProtKB-SubCell"/>
</dbReference>
<evidence type="ECO:0000256" key="9">
    <source>
        <dbReference type="ARBA" id="ARBA00023310"/>
    </source>
</evidence>
<dbReference type="PANTHER" id="PTHR34264:SF3">
    <property type="entry name" value="ATP SYNTHASE SUBUNIT B, CHLOROPLASTIC"/>
    <property type="match status" value="1"/>
</dbReference>
<evidence type="ECO:0000256" key="3">
    <source>
        <dbReference type="ARBA" id="ARBA00022547"/>
    </source>
</evidence>
<protein>
    <recommendedName>
        <fullName evidence="11">ATP synthase subunit b, chloroplastic</fullName>
    </recommendedName>
    <alternativeName>
        <fullName evidence="11">ATP synthase F(0) sector subunit b</fullName>
    </alternativeName>
    <alternativeName>
        <fullName evidence="11">ATPase subunit I</fullName>
    </alternativeName>
</protein>
<evidence type="ECO:0000256" key="1">
    <source>
        <dbReference type="ARBA" id="ARBA00004167"/>
    </source>
</evidence>
<dbReference type="EMBL" id="MH396011">
    <property type="protein sequence ID" value="AXI96513.1"/>
    <property type="molecule type" value="Genomic_DNA"/>
</dbReference>
<organism evidence="14">
    <name type="scientific">Gracilaria gracilis</name>
    <name type="common">Red alga</name>
    <dbReference type="NCBI Taxonomy" id="2777"/>
    <lineage>
        <taxon>Eukaryota</taxon>
        <taxon>Rhodophyta</taxon>
        <taxon>Florideophyceae</taxon>
        <taxon>Rhodymeniophycidae</taxon>
        <taxon>Gracilariales</taxon>
        <taxon>Gracilariaceae</taxon>
        <taxon>Gracilaria</taxon>
    </lineage>
</organism>
<dbReference type="CDD" id="cd06503">
    <property type="entry name" value="ATP-synt_Fo_b"/>
    <property type="match status" value="1"/>
</dbReference>
<keyword evidence="2 11" id="KW-0813">Transport</keyword>
<dbReference type="GO" id="GO:0046933">
    <property type="term" value="F:proton-transporting ATP synthase activity, rotational mechanism"/>
    <property type="evidence" value="ECO:0007669"/>
    <property type="project" value="UniProtKB-UniRule"/>
</dbReference>
<dbReference type="AlphaFoldDB" id="A0A345U7S7"/>
<evidence type="ECO:0000256" key="11">
    <source>
        <dbReference type="HAMAP-Rule" id="MF_01398"/>
    </source>
</evidence>
<keyword evidence="8 11" id="KW-0472">Membrane</keyword>
<geneLocation type="chloroplast" evidence="14"/>
<comment type="subcellular location">
    <subcellularLocation>
        <location evidence="1">Membrane</location>
        <topology evidence="1">Single-pass membrane protein</topology>
    </subcellularLocation>
    <subcellularLocation>
        <location evidence="11">Plastid</location>
        <location evidence="11">Chloroplast thylakoid membrane</location>
        <topology evidence="11">Single-pass membrane protein</topology>
    </subcellularLocation>
</comment>
<gene>
    <name evidence="11 14" type="primary">atpF</name>
</gene>
<evidence type="ECO:0000256" key="7">
    <source>
        <dbReference type="ARBA" id="ARBA00023065"/>
    </source>
</evidence>
<keyword evidence="3 11" id="KW-0138">CF(0)</keyword>
<comment type="miscellaneous">
    <text evidence="11">In plastids the F-type ATPase is also known as CF(1)CF(0).</text>
</comment>
<keyword evidence="5 11" id="KW-0375">Hydrogen ion transport</keyword>
<name>A0A345U7S7_GRAGA</name>
<evidence type="ECO:0000256" key="6">
    <source>
        <dbReference type="ARBA" id="ARBA00022989"/>
    </source>
</evidence>
<dbReference type="InterPro" id="IPR002146">
    <property type="entry name" value="ATP_synth_b/b'su_bac/chlpt"/>
</dbReference>
<reference evidence="14" key="1">
    <citation type="submission" date="2018-05" db="EMBL/GenBank/DDBJ databases">
        <title>Organellar genomes of Gracilariaceae.</title>
        <authorList>
            <person name="Iha C."/>
            <person name="Oliveira M.C."/>
        </authorList>
    </citation>
    <scope>NUCLEOTIDE SEQUENCE</scope>
</reference>